<protein>
    <submittedName>
        <fullName evidence="2">Uncharacterized protein</fullName>
    </submittedName>
</protein>
<dbReference type="AlphaFoldDB" id="A0A1M6EUF1"/>
<evidence type="ECO:0000256" key="1">
    <source>
        <dbReference type="SAM" id="SignalP"/>
    </source>
</evidence>
<dbReference type="EMBL" id="FQZS01000010">
    <property type="protein sequence ID" value="SHI88999.1"/>
    <property type="molecule type" value="Genomic_DNA"/>
</dbReference>
<organism evidence="2 3">
    <name type="scientific">Lutispora thermophila DSM 19022</name>
    <dbReference type="NCBI Taxonomy" id="1122184"/>
    <lineage>
        <taxon>Bacteria</taxon>
        <taxon>Bacillati</taxon>
        <taxon>Bacillota</taxon>
        <taxon>Clostridia</taxon>
        <taxon>Lutisporales</taxon>
        <taxon>Lutisporaceae</taxon>
        <taxon>Lutispora</taxon>
    </lineage>
</organism>
<evidence type="ECO:0000313" key="3">
    <source>
        <dbReference type="Proteomes" id="UP000184442"/>
    </source>
</evidence>
<feature type="signal peptide" evidence="1">
    <location>
        <begin position="1"/>
        <end position="25"/>
    </location>
</feature>
<accession>A0A1M6EUF1</accession>
<proteinExistence type="predicted"/>
<reference evidence="2 3" key="1">
    <citation type="submission" date="2016-11" db="EMBL/GenBank/DDBJ databases">
        <authorList>
            <person name="Jaros S."/>
            <person name="Januszkiewicz K."/>
            <person name="Wedrychowicz H."/>
        </authorList>
    </citation>
    <scope>NUCLEOTIDE SEQUENCE [LARGE SCALE GENOMIC DNA]</scope>
    <source>
        <strain evidence="2 3">DSM 19022</strain>
    </source>
</reference>
<evidence type="ECO:0000313" key="2">
    <source>
        <dbReference type="EMBL" id="SHI88999.1"/>
    </source>
</evidence>
<dbReference type="RefSeq" id="WP_175548391.1">
    <property type="nucleotide sequence ID" value="NZ_FQZS01000010.1"/>
</dbReference>
<keyword evidence="3" id="KW-1185">Reference proteome</keyword>
<dbReference type="Proteomes" id="UP000184442">
    <property type="component" value="Unassembled WGS sequence"/>
</dbReference>
<name>A0A1M6EUF1_9FIRM</name>
<gene>
    <name evidence="2" type="ORF">SAMN02745176_01700</name>
</gene>
<feature type="chain" id="PRO_5012590307" evidence="1">
    <location>
        <begin position="26"/>
        <end position="56"/>
    </location>
</feature>
<sequence length="56" mass="6368">MKKRLISILLVVAMLFTQLPVEVIADVGSQYNTANNKVQDKEIFKNPFDDVQDGSW</sequence>
<keyword evidence="1" id="KW-0732">Signal</keyword>
<dbReference type="STRING" id="1122184.SAMN02745176_01700"/>